<name>A0A6N2M3W7_SALVM</name>
<feature type="compositionally biased region" description="Basic and acidic residues" evidence="1">
    <location>
        <begin position="92"/>
        <end position="111"/>
    </location>
</feature>
<reference evidence="3" key="1">
    <citation type="submission" date="2019-03" db="EMBL/GenBank/DDBJ databases">
        <authorList>
            <person name="Mank J."/>
            <person name="Almeida P."/>
        </authorList>
    </citation>
    <scope>NUCLEOTIDE SEQUENCE</scope>
    <source>
        <strain evidence="3">78183</strain>
    </source>
</reference>
<dbReference type="AlphaFoldDB" id="A0A6N2M3W7"/>
<evidence type="ECO:0000313" key="4">
    <source>
        <dbReference type="Proteomes" id="UP001151529"/>
    </source>
</evidence>
<organism evidence="3">
    <name type="scientific">Salix viminalis</name>
    <name type="common">Common osier</name>
    <name type="synonym">Basket willow</name>
    <dbReference type="NCBI Taxonomy" id="40686"/>
    <lineage>
        <taxon>Eukaryota</taxon>
        <taxon>Viridiplantae</taxon>
        <taxon>Streptophyta</taxon>
        <taxon>Embryophyta</taxon>
        <taxon>Tracheophyta</taxon>
        <taxon>Spermatophyta</taxon>
        <taxon>Magnoliopsida</taxon>
        <taxon>eudicotyledons</taxon>
        <taxon>Gunneridae</taxon>
        <taxon>Pentapetalae</taxon>
        <taxon>rosids</taxon>
        <taxon>fabids</taxon>
        <taxon>Malpighiales</taxon>
        <taxon>Salicaceae</taxon>
        <taxon>Saliceae</taxon>
        <taxon>Salix</taxon>
    </lineage>
</organism>
<protein>
    <submittedName>
        <fullName evidence="3">Uncharacterized protein</fullName>
    </submittedName>
</protein>
<reference evidence="2" key="3">
    <citation type="journal article" date="2023" name="Int. J. Mol. Sci.">
        <title>De Novo Assembly and Annotation of 11 Diverse Shrub Willow (Salix) Genomes Reveals Novel Gene Organization in Sex-Linked Regions.</title>
        <authorList>
            <person name="Hyden B."/>
            <person name="Feng K."/>
            <person name="Yates T.B."/>
            <person name="Jawdy S."/>
            <person name="Cereghino C."/>
            <person name="Smart L.B."/>
            <person name="Muchero W."/>
        </authorList>
    </citation>
    <scope>NUCLEOTIDE SEQUENCE [LARGE SCALE GENOMIC DNA]</scope>
    <source>
        <tissue evidence="2">Shoot tip</tissue>
    </source>
</reference>
<evidence type="ECO:0000313" key="2">
    <source>
        <dbReference type="EMBL" id="KAJ6677039.1"/>
    </source>
</evidence>
<dbReference type="EMBL" id="CAADRP010001691">
    <property type="protein sequence ID" value="VFU48230.1"/>
    <property type="molecule type" value="Genomic_DNA"/>
</dbReference>
<dbReference type="EMBL" id="JAPFFL010000015">
    <property type="protein sequence ID" value="KAJ6677039.1"/>
    <property type="molecule type" value="Genomic_DNA"/>
</dbReference>
<proteinExistence type="predicted"/>
<dbReference type="Proteomes" id="UP001151529">
    <property type="component" value="Chromosome 15Z"/>
</dbReference>
<reference evidence="2" key="2">
    <citation type="submission" date="2022-11" db="EMBL/GenBank/DDBJ databases">
        <authorList>
            <person name="Hyden B.L."/>
            <person name="Feng K."/>
            <person name="Yates T."/>
            <person name="Jawdy S."/>
            <person name="Smart L.B."/>
            <person name="Muchero W."/>
        </authorList>
    </citation>
    <scope>NUCLEOTIDE SEQUENCE</scope>
    <source>
        <tissue evidence="2">Shoot tip</tissue>
    </source>
</reference>
<evidence type="ECO:0000313" key="3">
    <source>
        <dbReference type="EMBL" id="VFU48230.1"/>
    </source>
</evidence>
<sequence>MAEFSSFMAAQRSALGNSATRLPKSDYVRHFASNANHSTKDILQRNGIPAMYGGQPDRECLASLRSPFQILENHGGSKINICFARSFASKASKKETQKQSELEYGAKKGDGLRFFPPADRQTQEMHFPDDDARHSSFIADGI</sequence>
<feature type="compositionally biased region" description="Basic and acidic residues" evidence="1">
    <location>
        <begin position="121"/>
        <end position="134"/>
    </location>
</feature>
<feature type="region of interest" description="Disordered" evidence="1">
    <location>
        <begin position="90"/>
        <end position="142"/>
    </location>
</feature>
<keyword evidence="4" id="KW-1185">Reference proteome</keyword>
<accession>A0A6N2M3W7</accession>
<gene>
    <name evidence="2" type="ORF">OIU85_010241</name>
    <name evidence="3" type="ORF">SVIM_LOCUS314269</name>
</gene>
<evidence type="ECO:0000256" key="1">
    <source>
        <dbReference type="SAM" id="MobiDB-lite"/>
    </source>
</evidence>